<keyword evidence="3" id="KW-0813">Transport</keyword>
<evidence type="ECO:0000256" key="1">
    <source>
        <dbReference type="ARBA" id="ARBA00004196"/>
    </source>
</evidence>
<dbReference type="Gene3D" id="3.40.190.10">
    <property type="entry name" value="Periplasmic binding protein-like II"/>
    <property type="match status" value="2"/>
</dbReference>
<feature type="compositionally biased region" description="Basic and acidic residues" evidence="5">
    <location>
        <begin position="25"/>
        <end position="34"/>
    </location>
</feature>
<feature type="signal peptide" evidence="6">
    <location>
        <begin position="1"/>
        <end position="18"/>
    </location>
</feature>
<dbReference type="PROSITE" id="PS51257">
    <property type="entry name" value="PROKAR_LIPOPROTEIN"/>
    <property type="match status" value="1"/>
</dbReference>
<dbReference type="GO" id="GO:0030313">
    <property type="term" value="C:cell envelope"/>
    <property type="evidence" value="ECO:0007669"/>
    <property type="project" value="UniProtKB-SubCell"/>
</dbReference>
<evidence type="ECO:0000256" key="3">
    <source>
        <dbReference type="ARBA" id="ARBA00022448"/>
    </source>
</evidence>
<dbReference type="PANTHER" id="PTHR43649:SF31">
    <property type="entry name" value="SN-GLYCEROL-3-PHOSPHATE-BINDING PERIPLASMIC PROTEIN UGPB"/>
    <property type="match status" value="1"/>
</dbReference>
<dbReference type="EMBL" id="QGQD01000052">
    <property type="protein sequence ID" value="TLD00573.1"/>
    <property type="molecule type" value="Genomic_DNA"/>
</dbReference>
<dbReference type="Pfam" id="PF01547">
    <property type="entry name" value="SBP_bac_1"/>
    <property type="match status" value="1"/>
</dbReference>
<feature type="chain" id="PRO_5039717682" evidence="6">
    <location>
        <begin position="19"/>
        <end position="446"/>
    </location>
</feature>
<dbReference type="RefSeq" id="WP_138002551.1">
    <property type="nucleotide sequence ID" value="NZ_QGQD01000052.1"/>
</dbReference>
<dbReference type="PANTHER" id="PTHR43649">
    <property type="entry name" value="ARABINOSE-BINDING PROTEIN-RELATED"/>
    <property type="match status" value="1"/>
</dbReference>
<evidence type="ECO:0000256" key="6">
    <source>
        <dbReference type="SAM" id="SignalP"/>
    </source>
</evidence>
<dbReference type="SUPFAM" id="SSF53850">
    <property type="entry name" value="Periplasmic binding protein-like II"/>
    <property type="match status" value="1"/>
</dbReference>
<gene>
    <name evidence="7" type="primary">msmE_16</name>
    <name evidence="7" type="ORF">DSM106044_02520</name>
</gene>
<dbReference type="AlphaFoldDB" id="A0A4U8Q8S6"/>
<dbReference type="InterPro" id="IPR006059">
    <property type="entry name" value="SBP"/>
</dbReference>
<dbReference type="Proteomes" id="UP000306509">
    <property type="component" value="Unassembled WGS sequence"/>
</dbReference>
<comment type="caution">
    <text evidence="7">The sequence shown here is derived from an EMBL/GenBank/DDBJ whole genome shotgun (WGS) entry which is preliminary data.</text>
</comment>
<evidence type="ECO:0000256" key="5">
    <source>
        <dbReference type="SAM" id="MobiDB-lite"/>
    </source>
</evidence>
<comment type="subcellular location">
    <subcellularLocation>
        <location evidence="1">Cell envelope</location>
    </subcellularLocation>
</comment>
<sequence precursor="true">MRKRILLLALAGIMAVSAAGCSKGAETKGTDAKGAESQSAEGAKETGSSTEQTTIRFVSWMTGGEDKAFIEKFMEENPDIKVEVEAVDGTNYDKLLKTRLISDDAPDVFLIQPAQYEKFVKEGYLMDVSDRPSKETLAKSKSLEDLYTIDGKQYGFPVCTQGGPDPIFYNKKYFEKLNLEEPKTMEDLWAASDKIKADGVEPFVFGDKDAWTFEMFFRSRQFGDYLKDTPEWGLALYNGDKQASELFKKEFELAEKMCQEGYIGKSSLTMTYPQSVTYFVEGKAAMLPQGTWVPGLDEIKNADPEKFELGCFITPVDETDGKIYMTGSSDRSIVISANTKNAEAAGKLYDWFTKEENLSEYLTSQSLTNFLPIDYKVDPVLESYVAALSSDKYEIIMSQKATMPAGFMTMMENGLQSILAGSPAETELQKLNTEFEKIKSSVVVSE</sequence>
<accession>A0A4U8Q8S6</accession>
<dbReference type="InterPro" id="IPR050490">
    <property type="entry name" value="Bact_solute-bd_prot1"/>
</dbReference>
<comment type="similarity">
    <text evidence="2">Belongs to the bacterial solute-binding protein 1 family.</text>
</comment>
<evidence type="ECO:0000313" key="8">
    <source>
        <dbReference type="Proteomes" id="UP000306509"/>
    </source>
</evidence>
<protein>
    <submittedName>
        <fullName evidence="7">Multiple sugar-binding protein</fullName>
    </submittedName>
</protein>
<feature type="compositionally biased region" description="Polar residues" evidence="5">
    <location>
        <begin position="36"/>
        <end position="51"/>
    </location>
</feature>
<keyword evidence="4 6" id="KW-0732">Signal</keyword>
<evidence type="ECO:0000256" key="2">
    <source>
        <dbReference type="ARBA" id="ARBA00008520"/>
    </source>
</evidence>
<feature type="region of interest" description="Disordered" evidence="5">
    <location>
        <begin position="23"/>
        <end position="51"/>
    </location>
</feature>
<keyword evidence="8" id="KW-1185">Reference proteome</keyword>
<proteinExistence type="inferred from homology"/>
<name>A0A4U8Q8S6_9FIRM</name>
<organism evidence="7 8">
    <name type="scientific">Robinsoniella peoriensis</name>
    <dbReference type="NCBI Taxonomy" id="180332"/>
    <lineage>
        <taxon>Bacteria</taxon>
        <taxon>Bacillati</taxon>
        <taxon>Bacillota</taxon>
        <taxon>Clostridia</taxon>
        <taxon>Lachnospirales</taxon>
        <taxon>Lachnospiraceae</taxon>
        <taxon>Robinsoniella</taxon>
    </lineage>
</organism>
<evidence type="ECO:0000313" key="7">
    <source>
        <dbReference type="EMBL" id="TLD00573.1"/>
    </source>
</evidence>
<reference evidence="7 8" key="1">
    <citation type="journal article" date="2019" name="Anaerobe">
        <title>Detection of Robinsoniella peoriensis in multiple bone samples of a trauma patient.</title>
        <authorList>
            <person name="Schrottner P."/>
            <person name="Hartwich K."/>
            <person name="Bunk B."/>
            <person name="Schober I."/>
            <person name="Helbig S."/>
            <person name="Rudolph W.W."/>
            <person name="Gunzer F."/>
        </authorList>
    </citation>
    <scope>NUCLEOTIDE SEQUENCE [LARGE SCALE GENOMIC DNA]</scope>
    <source>
        <strain evidence="7 8">DSM 106044</strain>
    </source>
</reference>
<evidence type="ECO:0000256" key="4">
    <source>
        <dbReference type="ARBA" id="ARBA00022729"/>
    </source>
</evidence>